<feature type="compositionally biased region" description="Basic residues" evidence="1">
    <location>
        <begin position="1"/>
        <end position="15"/>
    </location>
</feature>
<feature type="compositionally biased region" description="Basic and acidic residues" evidence="1">
    <location>
        <begin position="21"/>
        <end position="43"/>
    </location>
</feature>
<organism evidence="2 3">
    <name type="scientific">Deinandra increscens subsp. villosa</name>
    <dbReference type="NCBI Taxonomy" id="3103831"/>
    <lineage>
        <taxon>Eukaryota</taxon>
        <taxon>Viridiplantae</taxon>
        <taxon>Streptophyta</taxon>
        <taxon>Embryophyta</taxon>
        <taxon>Tracheophyta</taxon>
        <taxon>Spermatophyta</taxon>
        <taxon>Magnoliopsida</taxon>
        <taxon>eudicotyledons</taxon>
        <taxon>Gunneridae</taxon>
        <taxon>Pentapetalae</taxon>
        <taxon>asterids</taxon>
        <taxon>campanulids</taxon>
        <taxon>Asterales</taxon>
        <taxon>Asteraceae</taxon>
        <taxon>Asteroideae</taxon>
        <taxon>Heliantheae alliance</taxon>
        <taxon>Madieae</taxon>
        <taxon>Madiinae</taxon>
        <taxon>Deinandra</taxon>
    </lineage>
</organism>
<evidence type="ECO:0000313" key="2">
    <source>
        <dbReference type="EMBL" id="KAK9070655.1"/>
    </source>
</evidence>
<name>A0AAP0DCX8_9ASTR</name>
<proteinExistence type="predicted"/>
<evidence type="ECO:0000256" key="1">
    <source>
        <dbReference type="SAM" id="MobiDB-lite"/>
    </source>
</evidence>
<keyword evidence="3" id="KW-1185">Reference proteome</keyword>
<dbReference type="EMBL" id="JBCNJP010000012">
    <property type="protein sequence ID" value="KAK9070655.1"/>
    <property type="molecule type" value="Genomic_DNA"/>
</dbReference>
<accession>A0AAP0DCX8</accession>
<feature type="region of interest" description="Disordered" evidence="1">
    <location>
        <begin position="1"/>
        <end position="62"/>
    </location>
</feature>
<comment type="caution">
    <text evidence="2">The sequence shown here is derived from an EMBL/GenBank/DDBJ whole genome shotgun (WGS) entry which is preliminary data.</text>
</comment>
<dbReference type="AlphaFoldDB" id="A0AAP0DCX8"/>
<gene>
    <name evidence="2" type="ORF">SSX86_011057</name>
</gene>
<sequence length="104" mass="12384">MKKSKISTTDHRHRVQPATTVEKEDYGDEMDKREKVQCSEWGEHYNTTSSTSDDEEIDRESRSEMKSRCYFEHFNKATNYDEQVSEMLETWQSSTFPEFLTVKN</sequence>
<evidence type="ECO:0000313" key="3">
    <source>
        <dbReference type="Proteomes" id="UP001408789"/>
    </source>
</evidence>
<dbReference type="Proteomes" id="UP001408789">
    <property type="component" value="Unassembled WGS sequence"/>
</dbReference>
<reference evidence="2 3" key="1">
    <citation type="submission" date="2024-04" db="EMBL/GenBank/DDBJ databases">
        <title>The reference genome of an endangered Asteraceae, Deinandra increscens subsp. villosa, native to the Central Coast of California.</title>
        <authorList>
            <person name="Guilliams M."/>
            <person name="Hasenstab-Lehman K."/>
            <person name="Meyer R."/>
            <person name="Mcevoy S."/>
        </authorList>
    </citation>
    <scope>NUCLEOTIDE SEQUENCE [LARGE SCALE GENOMIC DNA]</scope>
    <source>
        <tissue evidence="2">Leaf</tissue>
    </source>
</reference>
<protein>
    <submittedName>
        <fullName evidence="2">Uncharacterized protein</fullName>
    </submittedName>
</protein>